<evidence type="ECO:0000313" key="2">
    <source>
        <dbReference type="EMBL" id="PPQ69020.1"/>
    </source>
</evidence>
<gene>
    <name evidence="2" type="ORF">CVT24_000095</name>
</gene>
<comment type="caution">
    <text evidence="2">The sequence shown here is derived from an EMBL/GenBank/DDBJ whole genome shotgun (WGS) entry which is preliminary data.</text>
</comment>
<name>A0A409VRW6_9AGAR</name>
<evidence type="ECO:0000313" key="3">
    <source>
        <dbReference type="Proteomes" id="UP000284842"/>
    </source>
</evidence>
<feature type="compositionally biased region" description="Polar residues" evidence="1">
    <location>
        <begin position="165"/>
        <end position="174"/>
    </location>
</feature>
<accession>A0A409VRW6</accession>
<dbReference type="EMBL" id="NHTK01005995">
    <property type="protein sequence ID" value="PPQ69020.1"/>
    <property type="molecule type" value="Genomic_DNA"/>
</dbReference>
<dbReference type="Proteomes" id="UP000284842">
    <property type="component" value="Unassembled WGS sequence"/>
</dbReference>
<evidence type="ECO:0000256" key="1">
    <source>
        <dbReference type="SAM" id="MobiDB-lite"/>
    </source>
</evidence>
<dbReference type="AlphaFoldDB" id="A0A409VRW6"/>
<dbReference type="InParanoid" id="A0A409VRW6"/>
<keyword evidence="3" id="KW-1185">Reference proteome</keyword>
<sequence length="262" mass="29478">MPSHNPPRGPSAALQAALDLDDDKRSYNQFAAQTQYPVLLANLDNSASPVRAALKAYVLHQHQLNRLYIAKLGRNALELQLEAVPLRPQQDSNNQTPSKKRRNKEMPLSSSPRPTKRSRQRRPSVIDLGVGDLDTTPEPKRLTPDATLQSEPSLEPEPNDESKEPSINTAESEPSPQPIQLADFTIDEFLHSAQPPLDHLQSYLLDAGLNTEEDLRSIAEWEDKEIVDFFMTAARQLPEVKSLTMLEIFRLKKHLKTYFASS</sequence>
<reference evidence="2 3" key="1">
    <citation type="journal article" date="2018" name="Evol. Lett.">
        <title>Horizontal gene cluster transfer increased hallucinogenic mushroom diversity.</title>
        <authorList>
            <person name="Reynolds H.T."/>
            <person name="Vijayakumar V."/>
            <person name="Gluck-Thaler E."/>
            <person name="Korotkin H.B."/>
            <person name="Matheny P.B."/>
            <person name="Slot J.C."/>
        </authorList>
    </citation>
    <scope>NUCLEOTIDE SEQUENCE [LARGE SCALE GENOMIC DNA]</scope>
    <source>
        <strain evidence="2 3">2629</strain>
    </source>
</reference>
<protein>
    <submittedName>
        <fullName evidence="2">Uncharacterized protein</fullName>
    </submittedName>
</protein>
<feature type="region of interest" description="Disordered" evidence="1">
    <location>
        <begin position="86"/>
        <end position="177"/>
    </location>
</feature>
<proteinExistence type="predicted"/>
<organism evidence="2 3">
    <name type="scientific">Panaeolus cyanescens</name>
    <dbReference type="NCBI Taxonomy" id="181874"/>
    <lineage>
        <taxon>Eukaryota</taxon>
        <taxon>Fungi</taxon>
        <taxon>Dikarya</taxon>
        <taxon>Basidiomycota</taxon>
        <taxon>Agaricomycotina</taxon>
        <taxon>Agaricomycetes</taxon>
        <taxon>Agaricomycetidae</taxon>
        <taxon>Agaricales</taxon>
        <taxon>Agaricineae</taxon>
        <taxon>Galeropsidaceae</taxon>
        <taxon>Panaeolus</taxon>
    </lineage>
</organism>